<evidence type="ECO:0000313" key="1">
    <source>
        <dbReference type="EMBL" id="XKM39637.1"/>
    </source>
</evidence>
<organism evidence="1 2">
    <name type="scientific">Rhizobium ruizarguesonis</name>
    <dbReference type="NCBI Taxonomy" id="2081791"/>
    <lineage>
        <taxon>Bacteria</taxon>
        <taxon>Pseudomonadati</taxon>
        <taxon>Pseudomonadota</taxon>
        <taxon>Alphaproteobacteria</taxon>
        <taxon>Hyphomicrobiales</taxon>
        <taxon>Rhizobiaceae</taxon>
        <taxon>Rhizobium/Agrobacterium group</taxon>
        <taxon>Rhizobium</taxon>
    </lineage>
</organism>
<dbReference type="EMBL" id="CP171853">
    <property type="protein sequence ID" value="XKM39637.1"/>
    <property type="molecule type" value="Genomic_DNA"/>
</dbReference>
<proteinExistence type="predicted"/>
<evidence type="ECO:0000313" key="2">
    <source>
        <dbReference type="Proteomes" id="UP000078465"/>
    </source>
</evidence>
<name>A0ACD5EKF0_9HYPH</name>
<protein>
    <submittedName>
        <fullName evidence="1">Uncharacterized protein</fullName>
    </submittedName>
</protein>
<dbReference type="Proteomes" id="UP000078465">
    <property type="component" value="Chromosome"/>
</dbReference>
<accession>A0ACD5EKF0</accession>
<reference evidence="1" key="1">
    <citation type="submission" date="2024-10" db="EMBL/GenBank/DDBJ databases">
        <title>Strain of Rhizobium-related bacteria isolated fromm roots of Vavilovia formosa.</title>
        <authorList>
            <person name="Kimeklis A."/>
            <person name="Afonin A."/>
        </authorList>
    </citation>
    <scope>NUCLEOTIDE SEQUENCE</scope>
    <source>
        <strain evidence="1">Vaf-46</strain>
    </source>
</reference>
<gene>
    <name evidence="1" type="ORF">A4U53_026175</name>
</gene>
<sequence length="65" mass="7206">MDESGFSPARRNRCGNQTMNQQPLFDESFESPAAAFSKVESGGSEVESASQRSEFGQSFIHLKFQ</sequence>